<protein>
    <recommendedName>
        <fullName evidence="5">AA1-like domain-containing protein</fullName>
    </recommendedName>
</protein>
<feature type="compositionally biased region" description="Polar residues" evidence="1">
    <location>
        <begin position="189"/>
        <end position="211"/>
    </location>
</feature>
<gene>
    <name evidence="3" type="ORF">AMS68_006135</name>
</gene>
<keyword evidence="4" id="KW-1185">Reference proteome</keyword>
<accession>A0A6H0Y195</accession>
<feature type="chain" id="PRO_5026050849" description="AA1-like domain-containing protein" evidence="2">
    <location>
        <begin position="21"/>
        <end position="264"/>
    </location>
</feature>
<name>A0A6H0Y195_9PEZI</name>
<evidence type="ECO:0000313" key="4">
    <source>
        <dbReference type="Proteomes" id="UP000503462"/>
    </source>
</evidence>
<sequence length="264" mass="28230">MPINIIQILSFSSVLLLVNALVIDRTKGNITDVEFLANPSLLDETIVDRDAVGIGGCFSQVKNYYTLVGNGSPHQNFKITEIGGSAINCPGSVSKTYSHTTGWSIGGKIGLSTHDVDFASLSFSVQDTTTNSISNTFSCDATWAMMCILSYQAVTAVTVEFWTKNVGCGAGKPVSKGQGVVYLPNARTQNSGGSVMQRGVNSRTNQKQCQGGSDDREVAFYCGPAGGPDWFTTQESGVSDAYLQQRDPPNCAVPIEAYNWPQGR</sequence>
<feature type="region of interest" description="Disordered" evidence="1">
    <location>
        <begin position="189"/>
        <end position="212"/>
    </location>
</feature>
<dbReference type="EMBL" id="CP051142">
    <property type="protein sequence ID" value="QIX00618.1"/>
    <property type="molecule type" value="Genomic_DNA"/>
</dbReference>
<evidence type="ECO:0008006" key="5">
    <source>
        <dbReference type="Google" id="ProtNLM"/>
    </source>
</evidence>
<evidence type="ECO:0000313" key="3">
    <source>
        <dbReference type="EMBL" id="QIX00618.1"/>
    </source>
</evidence>
<feature type="signal peptide" evidence="2">
    <location>
        <begin position="1"/>
        <end position="20"/>
    </location>
</feature>
<dbReference type="Proteomes" id="UP000503462">
    <property type="component" value="Chromosome 4"/>
</dbReference>
<dbReference type="AlphaFoldDB" id="A0A6H0Y195"/>
<proteinExistence type="predicted"/>
<evidence type="ECO:0000256" key="2">
    <source>
        <dbReference type="SAM" id="SignalP"/>
    </source>
</evidence>
<keyword evidence="2" id="KW-0732">Signal</keyword>
<dbReference type="OrthoDB" id="3641682at2759"/>
<reference evidence="3 4" key="1">
    <citation type="journal article" date="2016" name="Sci. Rep.">
        <title>Peltaster fructicola genome reveals evolution from an invasive phytopathogen to an ectophytic parasite.</title>
        <authorList>
            <person name="Xu C."/>
            <person name="Chen H."/>
            <person name="Gleason M.L."/>
            <person name="Xu J.R."/>
            <person name="Liu H."/>
            <person name="Zhang R."/>
            <person name="Sun G."/>
        </authorList>
    </citation>
    <scope>NUCLEOTIDE SEQUENCE [LARGE SCALE GENOMIC DNA]</scope>
    <source>
        <strain evidence="3 4">LNHT1506</strain>
    </source>
</reference>
<organism evidence="3 4">
    <name type="scientific">Peltaster fructicola</name>
    <dbReference type="NCBI Taxonomy" id="286661"/>
    <lineage>
        <taxon>Eukaryota</taxon>
        <taxon>Fungi</taxon>
        <taxon>Dikarya</taxon>
        <taxon>Ascomycota</taxon>
        <taxon>Pezizomycotina</taxon>
        <taxon>Dothideomycetes</taxon>
        <taxon>Dothideomycetes incertae sedis</taxon>
        <taxon>Peltaster</taxon>
    </lineage>
</organism>
<evidence type="ECO:0000256" key="1">
    <source>
        <dbReference type="SAM" id="MobiDB-lite"/>
    </source>
</evidence>